<comment type="caution">
    <text evidence="2">The sequence shown here is derived from an EMBL/GenBank/DDBJ whole genome shotgun (WGS) entry which is preliminary data.</text>
</comment>
<keyword evidence="1" id="KW-1133">Transmembrane helix</keyword>
<evidence type="ECO:0000256" key="1">
    <source>
        <dbReference type="SAM" id="Phobius"/>
    </source>
</evidence>
<dbReference type="EMBL" id="JAHZSS010000016">
    <property type="protein sequence ID" value="MBW8191974.1"/>
    <property type="molecule type" value="Genomic_DNA"/>
</dbReference>
<gene>
    <name evidence="2" type="ORF">K0504_13085</name>
</gene>
<evidence type="ECO:0000313" key="2">
    <source>
        <dbReference type="EMBL" id="MBW8191974.1"/>
    </source>
</evidence>
<proteinExistence type="predicted"/>
<feature type="transmembrane region" description="Helical" evidence="1">
    <location>
        <begin position="93"/>
        <end position="111"/>
    </location>
</feature>
<keyword evidence="2" id="KW-0808">Transferase</keyword>
<evidence type="ECO:0000313" key="3">
    <source>
        <dbReference type="Proteomes" id="UP001166251"/>
    </source>
</evidence>
<protein>
    <submittedName>
        <fullName evidence="2">Acyltransferase</fullName>
    </submittedName>
</protein>
<reference evidence="2" key="1">
    <citation type="submission" date="2021-07" db="EMBL/GenBank/DDBJ databases">
        <title>Neiella marina sp. nov., isolated from the intestinal content of sea cucumber Apostichopus japonicus.</title>
        <authorList>
            <person name="Bai X."/>
        </authorList>
    </citation>
    <scope>NUCLEOTIDE SEQUENCE</scope>
    <source>
        <strain evidence="2">126</strain>
    </source>
</reference>
<feature type="transmembrane region" description="Helical" evidence="1">
    <location>
        <begin position="123"/>
        <end position="145"/>
    </location>
</feature>
<keyword evidence="2" id="KW-0012">Acyltransferase</keyword>
<keyword evidence="3" id="KW-1185">Reference proteome</keyword>
<sequence length="152" mass="17037">MSQIMSLANYVKRRNGVALGAPHSMRNMLYRSFGAGSFAQFWQHWNPIWGYYLARKVARPLSAVLPTWMAVIITFAVSGALHDIAISLVKGRVVVLFSPWFVLMSLVVLASRQPTLAFHQSPWLLRASINLFIILACLAVSLWLLPLLGYGH</sequence>
<name>A0ABS7EI06_9GAMM</name>
<accession>A0ABS7EI06</accession>
<keyword evidence="1" id="KW-0472">Membrane</keyword>
<dbReference type="GO" id="GO:0016746">
    <property type="term" value="F:acyltransferase activity"/>
    <property type="evidence" value="ECO:0007669"/>
    <property type="project" value="UniProtKB-KW"/>
</dbReference>
<keyword evidence="1" id="KW-0812">Transmembrane</keyword>
<dbReference type="Proteomes" id="UP001166251">
    <property type="component" value="Unassembled WGS sequence"/>
</dbReference>
<organism evidence="2 3">
    <name type="scientific">Neiella holothuriorum</name>
    <dbReference type="NCBI Taxonomy" id="2870530"/>
    <lineage>
        <taxon>Bacteria</taxon>
        <taxon>Pseudomonadati</taxon>
        <taxon>Pseudomonadota</taxon>
        <taxon>Gammaproteobacteria</taxon>
        <taxon>Alteromonadales</taxon>
        <taxon>Echinimonadaceae</taxon>
        <taxon>Neiella</taxon>
    </lineage>
</organism>
<feature type="transmembrane region" description="Helical" evidence="1">
    <location>
        <begin position="61"/>
        <end position="81"/>
    </location>
</feature>